<organism evidence="1">
    <name type="scientific">Ananas comosus var. bracteatus</name>
    <name type="common">red pineapple</name>
    <dbReference type="NCBI Taxonomy" id="296719"/>
    <lineage>
        <taxon>Eukaryota</taxon>
        <taxon>Viridiplantae</taxon>
        <taxon>Streptophyta</taxon>
        <taxon>Embryophyta</taxon>
        <taxon>Tracheophyta</taxon>
        <taxon>Spermatophyta</taxon>
        <taxon>Magnoliopsida</taxon>
        <taxon>Liliopsida</taxon>
        <taxon>Poales</taxon>
        <taxon>Bromeliaceae</taxon>
        <taxon>Bromelioideae</taxon>
        <taxon>Ananas</taxon>
    </lineage>
</organism>
<accession>A0A6V7PRU8</accession>
<proteinExistence type="predicted"/>
<reference evidence="1" key="1">
    <citation type="submission" date="2020-07" db="EMBL/GenBank/DDBJ databases">
        <authorList>
            <person name="Lin J."/>
        </authorList>
    </citation>
    <scope>NUCLEOTIDE SEQUENCE</scope>
</reference>
<dbReference type="AlphaFoldDB" id="A0A6V7PRU8"/>
<protein>
    <submittedName>
        <fullName evidence="1">Uncharacterized protein</fullName>
    </submittedName>
</protein>
<name>A0A6V7PRU8_ANACO</name>
<gene>
    <name evidence="1" type="ORF">CB5_LOCUS16793</name>
</gene>
<evidence type="ECO:0000313" key="1">
    <source>
        <dbReference type="EMBL" id="CAD1833582.1"/>
    </source>
</evidence>
<sequence length="141" mass="15751">MYQPDEKSKIPNQKLGPVGLHGRPEACATATLPAYDPRIVNSTVLEQWVECDRFPSHWTNFEDELLTDSRPRVECGRFPFPSAESCFARVECGMSPSLSGVLGRGLSLWHNPLPTGKIPDHGCTQLWATRWRDVCGLKAEV</sequence>
<dbReference type="EMBL" id="LR862151">
    <property type="protein sequence ID" value="CAD1833582.1"/>
    <property type="molecule type" value="Genomic_DNA"/>
</dbReference>